<reference evidence="1" key="1">
    <citation type="submission" date="2021-12" db="EMBL/GenBank/DDBJ databases">
        <title>Bradyrhizobium xenonodulans sp. nov.</title>
        <authorList>
            <person name="Claassens R."/>
            <person name="Venter S.N."/>
            <person name="Beukes C.W."/>
            <person name="Stepkowski T."/>
            <person name="Steenkamp E.T."/>
        </authorList>
    </citation>
    <scope>NUCLEOTIDE SEQUENCE</scope>
    <source>
        <strain evidence="1">14AB</strain>
    </source>
</reference>
<evidence type="ECO:0000313" key="2">
    <source>
        <dbReference type="Proteomes" id="UP001179614"/>
    </source>
</evidence>
<protein>
    <submittedName>
        <fullName evidence="1">Uncharacterized protein</fullName>
    </submittedName>
</protein>
<keyword evidence="2" id="KW-1185">Reference proteome</keyword>
<evidence type="ECO:0000313" key="1">
    <source>
        <dbReference type="EMBL" id="WBL75580.1"/>
    </source>
</evidence>
<dbReference type="RefSeq" id="WP_270160402.1">
    <property type="nucleotide sequence ID" value="NZ_CP089391.1"/>
</dbReference>
<accession>A0ABY7MFA1</accession>
<sequence>MTESALTRRRSDNPQQETWHVYFGDVHVGTIGMRAGVPTTADQWAWSVGFYPGTEPGAHRFGSAASFEAAATAFKAAWDRLRPTLTEDSFEAWRRSRDFHAWKYRMWSTGRRLPTQNRDGWSTCFCGDRIPIASEAHIYTAHRGIGA</sequence>
<proteinExistence type="predicted"/>
<dbReference type="EMBL" id="CP089391">
    <property type="protein sequence ID" value="WBL75580.1"/>
    <property type="molecule type" value="Genomic_DNA"/>
</dbReference>
<gene>
    <name evidence="1" type="ORF">I3J27_21340</name>
</gene>
<organism evidence="1 2">
    <name type="scientific">Bradyrhizobium xenonodulans</name>
    <dbReference type="NCBI Taxonomy" id="2736875"/>
    <lineage>
        <taxon>Bacteria</taxon>
        <taxon>Pseudomonadati</taxon>
        <taxon>Pseudomonadota</taxon>
        <taxon>Alphaproteobacteria</taxon>
        <taxon>Hyphomicrobiales</taxon>
        <taxon>Nitrobacteraceae</taxon>
        <taxon>Bradyrhizobium</taxon>
    </lineage>
</organism>
<dbReference type="Proteomes" id="UP001179614">
    <property type="component" value="Chromosome"/>
</dbReference>
<name>A0ABY7MFA1_9BRAD</name>